<dbReference type="InterPro" id="IPR036291">
    <property type="entry name" value="NAD(P)-bd_dom_sf"/>
</dbReference>
<protein>
    <submittedName>
        <fullName evidence="4">Nucleoside-diphosphate-sugar epimerase</fullName>
    </submittedName>
</protein>
<evidence type="ECO:0000259" key="2">
    <source>
        <dbReference type="Pfam" id="PF01370"/>
    </source>
</evidence>
<reference evidence="3 5" key="1">
    <citation type="submission" date="2015-03" db="EMBL/GenBank/DDBJ databases">
        <authorList>
            <person name="Hassan Y.I."/>
            <person name="Lepp D."/>
            <person name="Zhou T."/>
        </authorList>
    </citation>
    <scope>NUCLEOTIDE SEQUENCE [LARGE SCALE GENOMIC DNA]</scope>
    <source>
        <strain evidence="3 5">DSM 17137</strain>
    </source>
</reference>
<accession>A0A0F5L3P9</accession>
<dbReference type="AlphaFoldDB" id="A0A0F5L3P9"/>
<feature type="region of interest" description="Disordered" evidence="1">
    <location>
        <begin position="116"/>
        <end position="136"/>
    </location>
</feature>
<dbReference type="PANTHER" id="PTHR43245">
    <property type="entry name" value="BIFUNCTIONAL POLYMYXIN RESISTANCE PROTEIN ARNA"/>
    <property type="match status" value="1"/>
</dbReference>
<organism evidence="3 5">
    <name type="scientific">Devosia limi DSM 17137</name>
    <dbReference type="NCBI Taxonomy" id="1121477"/>
    <lineage>
        <taxon>Bacteria</taxon>
        <taxon>Pseudomonadati</taxon>
        <taxon>Pseudomonadota</taxon>
        <taxon>Alphaproteobacteria</taxon>
        <taxon>Hyphomicrobiales</taxon>
        <taxon>Devosiaceae</taxon>
        <taxon>Devosia</taxon>
    </lineage>
</organism>
<dbReference type="Pfam" id="PF01370">
    <property type="entry name" value="Epimerase"/>
    <property type="match status" value="1"/>
</dbReference>
<evidence type="ECO:0000313" key="3">
    <source>
        <dbReference type="EMBL" id="KKB76834.1"/>
    </source>
</evidence>
<evidence type="ECO:0000313" key="4">
    <source>
        <dbReference type="EMBL" id="SHF27855.1"/>
    </source>
</evidence>
<feature type="domain" description="NAD-dependent epimerase/dehydratase" evidence="2">
    <location>
        <begin position="4"/>
        <end position="239"/>
    </location>
</feature>
<sequence length="321" mass="34753">MTVAIVGGSGFLGRHVALRLLAHGARPLVIHRGNEPANLPEAVLIAHADRTDEAALRAVFGAHDVKVVIDIFALSLGNTQPVINAAARQGARYVLTSSVDVYANYAGLLRKETPPIRPAPASEDAPLRNMRYPYRGNPRRPQGVSEDLFDNYDKLVLEEAAAAADLDLVVIRPPMIFGVADKQRRFGWVVDNARPGEPFAIDERAFGWPNSYGYVEDVAEAMVLAALSPRASGKTYNVGQDIVRTAAQWATHLLAILDIDSAVVAAPAGQGVWADRADAMDLRYPLTLDTSFIRADLGFAELIDEDIALRRTLASYAPLGH</sequence>
<dbReference type="STRING" id="1121477.SAMN02745223_02192"/>
<dbReference type="InterPro" id="IPR050177">
    <property type="entry name" value="Lipid_A_modif_metabolic_enz"/>
</dbReference>
<dbReference type="PANTHER" id="PTHR43245:SF58">
    <property type="entry name" value="BLL5923 PROTEIN"/>
    <property type="match status" value="1"/>
</dbReference>
<dbReference type="RefSeq" id="WP_046136961.1">
    <property type="nucleotide sequence ID" value="NZ_FQVC01000006.1"/>
</dbReference>
<dbReference type="EMBL" id="FQVC01000006">
    <property type="protein sequence ID" value="SHF27855.1"/>
    <property type="molecule type" value="Genomic_DNA"/>
</dbReference>
<evidence type="ECO:0000313" key="6">
    <source>
        <dbReference type="Proteomes" id="UP000184533"/>
    </source>
</evidence>
<proteinExistence type="predicted"/>
<reference evidence="4 6" key="2">
    <citation type="submission" date="2016-11" db="EMBL/GenBank/DDBJ databases">
        <authorList>
            <person name="Jaros S."/>
            <person name="Januszkiewicz K."/>
            <person name="Wedrychowicz H."/>
        </authorList>
    </citation>
    <scope>NUCLEOTIDE SEQUENCE [LARGE SCALE GENOMIC DNA]</scope>
    <source>
        <strain evidence="4 6">DSM 17137</strain>
    </source>
</reference>
<name>A0A0F5L3P9_9HYPH</name>
<dbReference type="Gene3D" id="3.40.50.720">
    <property type="entry name" value="NAD(P)-binding Rossmann-like Domain"/>
    <property type="match status" value="1"/>
</dbReference>
<dbReference type="SUPFAM" id="SSF51735">
    <property type="entry name" value="NAD(P)-binding Rossmann-fold domains"/>
    <property type="match status" value="1"/>
</dbReference>
<evidence type="ECO:0000256" key="1">
    <source>
        <dbReference type="SAM" id="MobiDB-lite"/>
    </source>
</evidence>
<dbReference type="InterPro" id="IPR001509">
    <property type="entry name" value="Epimerase_deHydtase"/>
</dbReference>
<dbReference type="Proteomes" id="UP000033608">
    <property type="component" value="Unassembled WGS sequence"/>
</dbReference>
<dbReference type="PATRIC" id="fig|1121477.3.peg.685"/>
<gene>
    <name evidence="4" type="ORF">SAMN02745223_02192</name>
    <name evidence="3" type="ORF">VW29_19550</name>
</gene>
<dbReference type="OrthoDB" id="9814124at2"/>
<dbReference type="Proteomes" id="UP000184533">
    <property type="component" value="Unassembled WGS sequence"/>
</dbReference>
<dbReference type="EMBL" id="LAJF01000148">
    <property type="protein sequence ID" value="KKB76834.1"/>
    <property type="molecule type" value="Genomic_DNA"/>
</dbReference>
<keyword evidence="5" id="KW-1185">Reference proteome</keyword>
<evidence type="ECO:0000313" key="5">
    <source>
        <dbReference type="Proteomes" id="UP000033608"/>
    </source>
</evidence>